<dbReference type="RefSeq" id="WP_407844707.1">
    <property type="nucleotide sequence ID" value="NZ_BAAFSG010000001.1"/>
</dbReference>
<sequence length="125" mass="13544">MPAAGKRATKNRKSRHLLDSLEQRLDLLTRTLNEADISEKSIDIVKEIKELHTILRSLHEAEASDQPQQLMVVWGGPQMPGGSCGSSSGSGPLAEFAARTAPSTSGRADRRVRNTRNTKAEAKPG</sequence>
<evidence type="ECO:0000256" key="2">
    <source>
        <dbReference type="SAM" id="MobiDB-lite"/>
    </source>
</evidence>
<keyword evidence="4" id="KW-1185">Reference proteome</keyword>
<evidence type="ECO:0000313" key="4">
    <source>
        <dbReference type="Proteomes" id="UP001628192"/>
    </source>
</evidence>
<evidence type="ECO:0000313" key="3">
    <source>
        <dbReference type="EMBL" id="GAB1254328.1"/>
    </source>
</evidence>
<keyword evidence="1" id="KW-0175">Coiled coil</keyword>
<feature type="region of interest" description="Disordered" evidence="2">
    <location>
        <begin position="73"/>
        <end position="125"/>
    </location>
</feature>
<comment type="caution">
    <text evidence="3">The sequence shown here is derived from an EMBL/GenBank/DDBJ whole genome shotgun (WGS) entry which is preliminary data.</text>
</comment>
<proteinExistence type="predicted"/>
<evidence type="ECO:0000256" key="1">
    <source>
        <dbReference type="SAM" id="Coils"/>
    </source>
</evidence>
<name>A0ABQ0E9B4_9BACT</name>
<gene>
    <name evidence="3" type="ORF">Defa_18150</name>
</gene>
<protein>
    <submittedName>
        <fullName evidence="3">Uncharacterized protein</fullName>
    </submittedName>
</protein>
<feature type="compositionally biased region" description="Basic and acidic residues" evidence="2">
    <location>
        <begin position="107"/>
        <end position="125"/>
    </location>
</feature>
<organism evidence="3 4">
    <name type="scientific">Desulfovibrio falkowii</name>
    <dbReference type="NCBI Taxonomy" id="3136602"/>
    <lineage>
        <taxon>Bacteria</taxon>
        <taxon>Pseudomonadati</taxon>
        <taxon>Thermodesulfobacteriota</taxon>
        <taxon>Desulfovibrionia</taxon>
        <taxon>Desulfovibrionales</taxon>
        <taxon>Desulfovibrionaceae</taxon>
        <taxon>Desulfovibrio</taxon>
    </lineage>
</organism>
<dbReference type="EMBL" id="BAAFSG010000001">
    <property type="protein sequence ID" value="GAB1254328.1"/>
    <property type="molecule type" value="Genomic_DNA"/>
</dbReference>
<accession>A0ABQ0E9B4</accession>
<reference evidence="3 4" key="1">
    <citation type="journal article" date="2025" name="Int. J. Syst. Evol. Microbiol.">
        <title>Desulfovibrio falkowii sp. nov., Porphyromonas miyakawae sp. nov., Mediterraneibacter flintii sp. nov. and Owariibacterium komagatae gen. nov., sp. nov., isolated from human faeces.</title>
        <authorList>
            <person name="Hamaguchi T."/>
            <person name="Ohara M."/>
            <person name="Hisatomi A."/>
            <person name="Sekiguchi K."/>
            <person name="Takeda J.I."/>
            <person name="Ueyama J."/>
            <person name="Ito M."/>
            <person name="Nishiwaki H."/>
            <person name="Ogi T."/>
            <person name="Hirayama M."/>
            <person name="Ohkuma M."/>
            <person name="Sakamoto M."/>
            <person name="Ohno K."/>
        </authorList>
    </citation>
    <scope>NUCLEOTIDE SEQUENCE [LARGE SCALE GENOMIC DNA]</scope>
    <source>
        <strain evidence="3 4">13CB8C</strain>
    </source>
</reference>
<dbReference type="Proteomes" id="UP001628192">
    <property type="component" value="Unassembled WGS sequence"/>
</dbReference>
<feature type="coiled-coil region" evidence="1">
    <location>
        <begin position="11"/>
        <end position="38"/>
    </location>
</feature>